<dbReference type="EMBL" id="CCKQ01015755">
    <property type="protein sequence ID" value="CDW87592.1"/>
    <property type="molecule type" value="Genomic_DNA"/>
</dbReference>
<reference evidence="1 2" key="1">
    <citation type="submission" date="2014-06" db="EMBL/GenBank/DDBJ databases">
        <authorList>
            <person name="Swart Estienne"/>
        </authorList>
    </citation>
    <scope>NUCLEOTIDE SEQUENCE [LARGE SCALE GENOMIC DNA]</scope>
    <source>
        <strain evidence="1 2">130c</strain>
    </source>
</reference>
<sequence>MKYMCVIDNLIYIINDYSVIIIEDFYSAKESIITFDEAVLGYTPFQTIEGQKVIILLTESGLILVEKNIIRTKYDISSLNLFKQALILALNTTTLLVFLSQNNQISKFMVMTIKINKDFQIKSQKFKLISKQIYLGIPINVFKLNRNHIVIQFQFAIELCKYKQRSGIIKIIKVIRNNRGIIENIFNVKSKTKIGVSGNGKIEHYEFNIQKLSIRAAPNARGPSLHSIYSNSYFRLYKKDPHMLIFQEKKYKLLNKENFEIIDSSICHPRILQIID</sequence>
<accession>A0A078B2Y1</accession>
<name>A0A078B2Y1_STYLE</name>
<dbReference type="AlphaFoldDB" id="A0A078B2Y1"/>
<dbReference type="Proteomes" id="UP000039865">
    <property type="component" value="Unassembled WGS sequence"/>
</dbReference>
<proteinExistence type="predicted"/>
<protein>
    <submittedName>
        <fullName evidence="1">Uncharacterized protein</fullName>
    </submittedName>
</protein>
<organism evidence="1 2">
    <name type="scientific">Stylonychia lemnae</name>
    <name type="common">Ciliate</name>
    <dbReference type="NCBI Taxonomy" id="5949"/>
    <lineage>
        <taxon>Eukaryota</taxon>
        <taxon>Sar</taxon>
        <taxon>Alveolata</taxon>
        <taxon>Ciliophora</taxon>
        <taxon>Intramacronucleata</taxon>
        <taxon>Spirotrichea</taxon>
        <taxon>Stichotrichia</taxon>
        <taxon>Sporadotrichida</taxon>
        <taxon>Oxytrichidae</taxon>
        <taxon>Stylonychinae</taxon>
        <taxon>Stylonychia</taxon>
    </lineage>
</organism>
<gene>
    <name evidence="1" type="primary">Contig15364.g16376</name>
    <name evidence="1" type="ORF">STYLEM_16698</name>
</gene>
<evidence type="ECO:0000313" key="2">
    <source>
        <dbReference type="Proteomes" id="UP000039865"/>
    </source>
</evidence>
<keyword evidence="2" id="KW-1185">Reference proteome</keyword>
<evidence type="ECO:0000313" key="1">
    <source>
        <dbReference type="EMBL" id="CDW87592.1"/>
    </source>
</evidence>
<dbReference type="InParanoid" id="A0A078B2Y1"/>